<sequence>MKVNNQQHETYDEIQGSFSLEDDENQINCQRYSIEEIPTNQLSGDEAIEKSFMQSIGKSSILNSKTQKTSIPLTAVIIMKSMVGVGILGVPYVTSNFGGILTTLILIIIFCIGILSSILLLKCKNLSRRSNISTIGFFVFKHKWIVIVINLIIISSNLGVCLSELIIFGDTCSNLVNYFSGQNSTEQPIYLSRPLLIIIASVVLFPFLIVKQIEKLKFVSLFALLSIGMFTCSVVYNYFLIEKKNDTFTWWLPENFSIIRAMASMPTLILAFCWQFNLFPIYKGMTKITDRNLIISTILGFVMGSILYLLVGILGFATYGIKIEPNYLLSINDSDVGGPLFVLLNLSFVLSTTLTIPLMFFAGRNNFIQLIKQLQNNKTKILSKNRKNLLENQNKDLDYNTIVNLKKKSQAIRFYGISIILFLMITVEAIFLRNLGIVYNLLGSITCNAIQLGLPTLFYIFLAKQVKRMKFRNIQNRIFYYLVCLLLLLSIFLTFFCVTSEFV</sequence>
<evidence type="ECO:0000256" key="5">
    <source>
        <dbReference type="ARBA" id="ARBA00022970"/>
    </source>
</evidence>
<dbReference type="PANTHER" id="PTHR22950:SF458">
    <property type="entry name" value="SODIUM-COUPLED NEUTRAL AMINO ACID TRANSPORTER 11-RELATED"/>
    <property type="match status" value="1"/>
</dbReference>
<feature type="transmembrane region" description="Helical" evidence="8">
    <location>
        <begin position="412"/>
        <end position="431"/>
    </location>
</feature>
<keyword evidence="11" id="KW-1185">Reference proteome</keyword>
<keyword evidence="4 8" id="KW-0812">Transmembrane</keyword>
<feature type="transmembrane region" description="Helical" evidence="8">
    <location>
        <begin position="99"/>
        <end position="123"/>
    </location>
</feature>
<feature type="transmembrane region" description="Helical" evidence="8">
    <location>
        <begin position="189"/>
        <end position="209"/>
    </location>
</feature>
<evidence type="ECO:0000256" key="1">
    <source>
        <dbReference type="ARBA" id="ARBA00004141"/>
    </source>
</evidence>
<comment type="subcellular location">
    <subcellularLocation>
        <location evidence="1">Membrane</location>
        <topology evidence="1">Multi-pass membrane protein</topology>
    </subcellularLocation>
</comment>
<evidence type="ECO:0000256" key="7">
    <source>
        <dbReference type="ARBA" id="ARBA00023136"/>
    </source>
</evidence>
<protein>
    <recommendedName>
        <fullName evidence="9">Amino acid transporter transmembrane domain-containing protein</fullName>
    </recommendedName>
</protein>
<feature type="transmembrane region" description="Helical" evidence="8">
    <location>
        <begin position="221"/>
        <end position="241"/>
    </location>
</feature>
<evidence type="ECO:0000259" key="9">
    <source>
        <dbReference type="Pfam" id="PF01490"/>
    </source>
</evidence>
<dbReference type="PANTHER" id="PTHR22950">
    <property type="entry name" value="AMINO ACID TRANSPORTER"/>
    <property type="match status" value="1"/>
</dbReference>
<dbReference type="OrthoDB" id="292816at2759"/>
<dbReference type="AlphaFoldDB" id="A0A8S1M6X9"/>
<reference evidence="10" key="1">
    <citation type="submission" date="2021-01" db="EMBL/GenBank/DDBJ databases">
        <authorList>
            <consortium name="Genoscope - CEA"/>
            <person name="William W."/>
        </authorList>
    </citation>
    <scope>NUCLEOTIDE SEQUENCE</scope>
</reference>
<evidence type="ECO:0000313" key="10">
    <source>
        <dbReference type="EMBL" id="CAD8074562.1"/>
    </source>
</evidence>
<name>A0A8S1M6X9_9CILI</name>
<gene>
    <name evidence="10" type="ORF">PSON_ATCC_30995.1.T0320162</name>
</gene>
<proteinExistence type="inferred from homology"/>
<keyword evidence="3" id="KW-0813">Transport</keyword>
<evidence type="ECO:0000256" key="3">
    <source>
        <dbReference type="ARBA" id="ARBA00022448"/>
    </source>
</evidence>
<evidence type="ECO:0000256" key="4">
    <source>
        <dbReference type="ARBA" id="ARBA00022692"/>
    </source>
</evidence>
<evidence type="ECO:0000256" key="2">
    <source>
        <dbReference type="ARBA" id="ARBA00008066"/>
    </source>
</evidence>
<organism evidence="10 11">
    <name type="scientific">Paramecium sonneborni</name>
    <dbReference type="NCBI Taxonomy" id="65129"/>
    <lineage>
        <taxon>Eukaryota</taxon>
        <taxon>Sar</taxon>
        <taxon>Alveolata</taxon>
        <taxon>Ciliophora</taxon>
        <taxon>Intramacronucleata</taxon>
        <taxon>Oligohymenophorea</taxon>
        <taxon>Peniculida</taxon>
        <taxon>Parameciidae</taxon>
        <taxon>Paramecium</taxon>
    </lineage>
</organism>
<dbReference type="GO" id="GO:0015179">
    <property type="term" value="F:L-amino acid transmembrane transporter activity"/>
    <property type="evidence" value="ECO:0007669"/>
    <property type="project" value="TreeGrafter"/>
</dbReference>
<feature type="transmembrane region" description="Helical" evidence="8">
    <location>
        <begin position="71"/>
        <end position="93"/>
    </location>
</feature>
<dbReference type="Pfam" id="PF01490">
    <property type="entry name" value="Aa_trans"/>
    <property type="match status" value="1"/>
</dbReference>
<comment type="similarity">
    <text evidence="2">Belongs to the amino acid/polyamine transporter 2 family.</text>
</comment>
<evidence type="ECO:0000256" key="8">
    <source>
        <dbReference type="SAM" id="Phobius"/>
    </source>
</evidence>
<accession>A0A8S1M6X9</accession>
<feature type="transmembrane region" description="Helical" evidence="8">
    <location>
        <begin position="478"/>
        <end position="496"/>
    </location>
</feature>
<dbReference type="GO" id="GO:0016020">
    <property type="term" value="C:membrane"/>
    <property type="evidence" value="ECO:0007669"/>
    <property type="project" value="UniProtKB-SubCell"/>
</dbReference>
<feature type="transmembrane region" description="Helical" evidence="8">
    <location>
        <begin position="341"/>
        <end position="362"/>
    </location>
</feature>
<keyword evidence="7 8" id="KW-0472">Membrane</keyword>
<keyword evidence="5" id="KW-0029">Amino-acid transport</keyword>
<feature type="transmembrane region" description="Helical" evidence="8">
    <location>
        <begin position="293"/>
        <end position="321"/>
    </location>
</feature>
<comment type="caution">
    <text evidence="10">The sequence shown here is derived from an EMBL/GenBank/DDBJ whole genome shotgun (WGS) entry which is preliminary data.</text>
</comment>
<feature type="transmembrane region" description="Helical" evidence="8">
    <location>
        <begin position="144"/>
        <end position="169"/>
    </location>
</feature>
<dbReference type="EMBL" id="CAJJDN010000032">
    <property type="protein sequence ID" value="CAD8074562.1"/>
    <property type="molecule type" value="Genomic_DNA"/>
</dbReference>
<feature type="domain" description="Amino acid transporter transmembrane" evidence="9">
    <location>
        <begin position="68"/>
        <end position="493"/>
    </location>
</feature>
<evidence type="ECO:0000256" key="6">
    <source>
        <dbReference type="ARBA" id="ARBA00022989"/>
    </source>
</evidence>
<feature type="transmembrane region" description="Helical" evidence="8">
    <location>
        <begin position="437"/>
        <end position="462"/>
    </location>
</feature>
<evidence type="ECO:0000313" key="11">
    <source>
        <dbReference type="Proteomes" id="UP000692954"/>
    </source>
</evidence>
<keyword evidence="6 8" id="KW-1133">Transmembrane helix</keyword>
<dbReference type="InterPro" id="IPR013057">
    <property type="entry name" value="AA_transpt_TM"/>
</dbReference>
<dbReference type="Proteomes" id="UP000692954">
    <property type="component" value="Unassembled WGS sequence"/>
</dbReference>
<feature type="transmembrane region" description="Helical" evidence="8">
    <location>
        <begin position="261"/>
        <end position="281"/>
    </location>
</feature>